<evidence type="ECO:0000259" key="1">
    <source>
        <dbReference type="Pfam" id="PF01094"/>
    </source>
</evidence>
<dbReference type="EMBL" id="SRLO01000045">
    <property type="protein sequence ID" value="TNN81740.1"/>
    <property type="molecule type" value="Genomic_DNA"/>
</dbReference>
<dbReference type="AlphaFoldDB" id="A0A4Z2IUT3"/>
<protein>
    <submittedName>
        <fullName evidence="2">Glutamate receptor ionotropic, kainate 5</fullName>
    </submittedName>
</protein>
<dbReference type="OrthoDB" id="8868821at2759"/>
<organism evidence="2 3">
    <name type="scientific">Liparis tanakae</name>
    <name type="common">Tanaka's snailfish</name>
    <dbReference type="NCBI Taxonomy" id="230148"/>
    <lineage>
        <taxon>Eukaryota</taxon>
        <taxon>Metazoa</taxon>
        <taxon>Chordata</taxon>
        <taxon>Craniata</taxon>
        <taxon>Vertebrata</taxon>
        <taxon>Euteleostomi</taxon>
        <taxon>Actinopterygii</taxon>
        <taxon>Neopterygii</taxon>
        <taxon>Teleostei</taxon>
        <taxon>Neoteleostei</taxon>
        <taxon>Acanthomorphata</taxon>
        <taxon>Eupercaria</taxon>
        <taxon>Perciformes</taxon>
        <taxon>Cottioidei</taxon>
        <taxon>Cottales</taxon>
        <taxon>Liparidae</taxon>
        <taxon>Liparis</taxon>
    </lineage>
</organism>
<evidence type="ECO:0000313" key="2">
    <source>
        <dbReference type="EMBL" id="TNN81740.1"/>
    </source>
</evidence>
<keyword evidence="2" id="KW-0675">Receptor</keyword>
<name>A0A4Z2IUT3_9TELE</name>
<dbReference type="Gene3D" id="3.40.50.2300">
    <property type="match status" value="2"/>
</dbReference>
<proteinExistence type="predicted"/>
<feature type="domain" description="Receptor ligand binding region" evidence="1">
    <location>
        <begin position="37"/>
        <end position="156"/>
    </location>
</feature>
<comment type="caution">
    <text evidence="2">The sequence shown here is derived from an EMBL/GenBank/DDBJ whole genome shotgun (WGS) entry which is preliminary data.</text>
</comment>
<sequence length="159" mass="17773">MELQYVFFSLECVWRGANPDAFASLNAPLCSPLSFSQIPHVKIGPEETPRLPYLRFASVTLYPSNEDLSLAVEAILRSFGYPSASLVCAKAECLLRLEELVRRFLISRETLSIRMLDDNLDPTPLLKEIRDDKVATIIIDANASVSYHILKKVSSQASI</sequence>
<gene>
    <name evidence="2" type="primary">GRIK5_3</name>
    <name evidence="2" type="ORF">EYF80_008186</name>
</gene>
<accession>A0A4Z2IUT3</accession>
<reference evidence="2 3" key="1">
    <citation type="submission" date="2019-03" db="EMBL/GenBank/DDBJ databases">
        <title>First draft genome of Liparis tanakae, snailfish: a comprehensive survey of snailfish specific genes.</title>
        <authorList>
            <person name="Kim W."/>
            <person name="Song I."/>
            <person name="Jeong J.-H."/>
            <person name="Kim D."/>
            <person name="Kim S."/>
            <person name="Ryu S."/>
            <person name="Song J.Y."/>
            <person name="Lee S.K."/>
        </authorList>
    </citation>
    <scope>NUCLEOTIDE SEQUENCE [LARGE SCALE GENOMIC DNA]</scope>
    <source>
        <tissue evidence="2">Muscle</tissue>
    </source>
</reference>
<evidence type="ECO:0000313" key="3">
    <source>
        <dbReference type="Proteomes" id="UP000314294"/>
    </source>
</evidence>
<dbReference type="Proteomes" id="UP000314294">
    <property type="component" value="Unassembled WGS sequence"/>
</dbReference>
<keyword evidence="3" id="KW-1185">Reference proteome</keyword>
<dbReference type="InterPro" id="IPR001828">
    <property type="entry name" value="ANF_lig-bd_rcpt"/>
</dbReference>
<dbReference type="Pfam" id="PF01094">
    <property type="entry name" value="ANF_receptor"/>
    <property type="match status" value="1"/>
</dbReference>